<proteinExistence type="predicted"/>
<sequence length="596" mass="66281">MSKINQIVKRLLIPFIIIALSISPIGASNIFASVPPEAEVVFVIDTSFSMKTNDKERITNEVLNMFIDLNEDSKTKVGFVFYNDKIVASQPLTSLESLTNKSRLKEKLNTIPQTGYTDLGLGLKNGQELLVSSNHDQTSKTIILLTDGEIDLPPHSERTKAESESDITEVIKKAQQENHTIHTVGLSSGGIMNEKQLKHIAVETGGSTFFAQKAEALPEIFQTIFAGLGQSTIFPIASVTANGKEQEVKIDIPFGISEGSVVLLSQQPIGEAIIYGDTTVSKQHQSKHYTILNMKQIKEQSLFLNFKAVSGDMVTVSFLGNQPFTAALELPEEKIVKDEPIVIRSKLISKDTSTPSELSSSLVGELVVKHLITGTELRFPMKNTGAYFELEQEFTTLGNYEAKALITGPSFQAETESMSFELINSQPILSKSEPITKKKSNPIYLIVGIAAFFICIALITLWLTRRSYSFIGRLEGVYRQTEGKMIPSKKHWPLAAFNNQKQVTLSELFSRLDIHDKVPGAEQIYFQAGKNGVLFMKHTTRCIILKGGTTIPRNQKVIIRNNEKLFITFEDGEMEVELLYKATEQYETIEAYSYTS</sequence>
<dbReference type="Gene3D" id="3.40.50.410">
    <property type="entry name" value="von Willebrand factor, type A domain"/>
    <property type="match status" value="1"/>
</dbReference>
<dbReference type="EMBL" id="JAKTTI010000017">
    <property type="protein sequence ID" value="MCH1626001.1"/>
    <property type="molecule type" value="Genomic_DNA"/>
</dbReference>
<dbReference type="AlphaFoldDB" id="A0AAW5E7L6"/>
<dbReference type="InterPro" id="IPR002035">
    <property type="entry name" value="VWF_A"/>
</dbReference>
<name>A0AAW5E7L6_9BACI</name>
<dbReference type="InterPro" id="IPR036465">
    <property type="entry name" value="vWFA_dom_sf"/>
</dbReference>
<feature type="domain" description="VWFA" evidence="2">
    <location>
        <begin position="39"/>
        <end position="224"/>
    </location>
</feature>
<dbReference type="RefSeq" id="WP_240255924.1">
    <property type="nucleotide sequence ID" value="NZ_JAKTTI010000017.1"/>
</dbReference>
<gene>
    <name evidence="3" type="ORF">MJG50_11730</name>
</gene>
<reference evidence="3" key="1">
    <citation type="submission" date="2022-02" db="EMBL/GenBank/DDBJ databases">
        <title>Fredinandcohnia quinoae sp. nov. isolated from Chenopodium quinoa seeds.</title>
        <authorList>
            <person name="Saati-Santamaria Z."/>
            <person name="Flores-Felix J.D."/>
            <person name="Igual J.M."/>
            <person name="Velazquez E."/>
            <person name="Garcia-Fraile P."/>
            <person name="Martinez-Molina E."/>
        </authorList>
    </citation>
    <scope>NUCLEOTIDE SEQUENCE</scope>
    <source>
        <strain evidence="3">SECRCQ15</strain>
    </source>
</reference>
<feature type="transmembrane region" description="Helical" evidence="1">
    <location>
        <begin position="443"/>
        <end position="463"/>
    </location>
</feature>
<dbReference type="SUPFAM" id="SSF53300">
    <property type="entry name" value="vWA-like"/>
    <property type="match status" value="1"/>
</dbReference>
<dbReference type="Proteomes" id="UP001431131">
    <property type="component" value="Unassembled WGS sequence"/>
</dbReference>
<keyword evidence="1" id="KW-1133">Transmembrane helix</keyword>
<protein>
    <submittedName>
        <fullName evidence="3">VWA domain-containing protein</fullName>
    </submittedName>
</protein>
<keyword evidence="4" id="KW-1185">Reference proteome</keyword>
<dbReference type="InterPro" id="IPR050525">
    <property type="entry name" value="ECM_Assembly_Org"/>
</dbReference>
<evidence type="ECO:0000259" key="2">
    <source>
        <dbReference type="PROSITE" id="PS50234"/>
    </source>
</evidence>
<comment type="caution">
    <text evidence="3">The sequence shown here is derived from an EMBL/GenBank/DDBJ whole genome shotgun (WGS) entry which is preliminary data.</text>
</comment>
<dbReference type="PROSITE" id="PS50234">
    <property type="entry name" value="VWFA"/>
    <property type="match status" value="1"/>
</dbReference>
<keyword evidence="1" id="KW-0812">Transmembrane</keyword>
<accession>A0AAW5E7L6</accession>
<dbReference type="PANTHER" id="PTHR24020">
    <property type="entry name" value="COLLAGEN ALPHA"/>
    <property type="match status" value="1"/>
</dbReference>
<dbReference type="CDD" id="cd00198">
    <property type="entry name" value="vWFA"/>
    <property type="match status" value="1"/>
</dbReference>
<organism evidence="3 4">
    <name type="scientific">Fredinandcohnia quinoae</name>
    <dbReference type="NCBI Taxonomy" id="2918902"/>
    <lineage>
        <taxon>Bacteria</taxon>
        <taxon>Bacillati</taxon>
        <taxon>Bacillota</taxon>
        <taxon>Bacilli</taxon>
        <taxon>Bacillales</taxon>
        <taxon>Bacillaceae</taxon>
        <taxon>Fredinandcohnia</taxon>
    </lineage>
</organism>
<dbReference type="Pfam" id="PF00092">
    <property type="entry name" value="VWA"/>
    <property type="match status" value="1"/>
</dbReference>
<dbReference type="SMART" id="SM00327">
    <property type="entry name" value="VWA"/>
    <property type="match status" value="1"/>
</dbReference>
<keyword evidence="1" id="KW-0472">Membrane</keyword>
<evidence type="ECO:0000256" key="1">
    <source>
        <dbReference type="SAM" id="Phobius"/>
    </source>
</evidence>
<evidence type="ECO:0000313" key="4">
    <source>
        <dbReference type="Proteomes" id="UP001431131"/>
    </source>
</evidence>
<evidence type="ECO:0000313" key="3">
    <source>
        <dbReference type="EMBL" id="MCH1626001.1"/>
    </source>
</evidence>